<sequence>MFVTTGSVATPNAERYVRQLVKHWGHRLAIIEAEGVTTIAFGPEIILTLEPDRTRIVMRLTTPAEGEAVRFRRVFEEHLDRFAFREAPLAYQWVSAANWAG</sequence>
<comment type="caution">
    <text evidence="1">The sequence shown here is derived from an EMBL/GenBank/DDBJ whole genome shotgun (WGS) entry which is preliminary data.</text>
</comment>
<gene>
    <name evidence="1" type="ORF">CV103_19935</name>
</gene>
<proteinExistence type="predicted"/>
<dbReference type="RefSeq" id="WP_107395944.1">
    <property type="nucleotide sequence ID" value="NZ_PHHF01000079.1"/>
</dbReference>
<dbReference type="Proteomes" id="UP000241206">
    <property type="component" value="Unassembled WGS sequence"/>
</dbReference>
<dbReference type="Pfam" id="PF09981">
    <property type="entry name" value="DUF2218"/>
    <property type="match status" value="1"/>
</dbReference>
<dbReference type="InterPro" id="IPR014543">
    <property type="entry name" value="UCP028291"/>
</dbReference>
<organism evidence="1 2">
    <name type="scientific">Edaphosphingomonas fennica</name>
    <dbReference type="NCBI Taxonomy" id="114404"/>
    <lineage>
        <taxon>Bacteria</taxon>
        <taxon>Pseudomonadati</taxon>
        <taxon>Pseudomonadota</taxon>
        <taxon>Alphaproteobacteria</taxon>
        <taxon>Sphingomonadales</taxon>
        <taxon>Rhizorhabdaceae</taxon>
        <taxon>Edaphosphingomonas</taxon>
    </lineage>
</organism>
<evidence type="ECO:0000313" key="2">
    <source>
        <dbReference type="Proteomes" id="UP000241206"/>
    </source>
</evidence>
<dbReference type="Gene3D" id="3.30.310.50">
    <property type="entry name" value="Alpha-D-phosphohexomutase, C-terminal domain"/>
    <property type="match status" value="1"/>
</dbReference>
<dbReference type="EMBL" id="PHHF01000079">
    <property type="protein sequence ID" value="PTD16790.1"/>
    <property type="molecule type" value="Genomic_DNA"/>
</dbReference>
<name>A0A2T4HLW1_9SPHN</name>
<protein>
    <submittedName>
        <fullName evidence="1">DUF2218 domain-containing protein</fullName>
    </submittedName>
</protein>
<evidence type="ECO:0000313" key="1">
    <source>
        <dbReference type="EMBL" id="PTD16790.1"/>
    </source>
</evidence>
<reference evidence="1 2" key="1">
    <citation type="submission" date="2017-11" db="EMBL/GenBank/DDBJ databases">
        <title>Sphingomonas oleivorans sp. nov., isolated from oil-contaminated soil.</title>
        <authorList>
            <person name="Wang L."/>
            <person name="Chen L."/>
        </authorList>
    </citation>
    <scope>NUCLEOTIDE SEQUENCE [LARGE SCALE GENOMIC DNA]</scope>
    <source>
        <strain evidence="1 2">K101</strain>
    </source>
</reference>
<keyword evidence="2" id="KW-1185">Reference proteome</keyword>
<accession>A0A2T4HLW1</accession>
<dbReference type="AlphaFoldDB" id="A0A2T4HLW1"/>